<gene>
    <name evidence="1" type="ORF">RUMHYD_02158</name>
</gene>
<sequence>MRVYSFNHFISPYILYFLSTKGQGCNIVSVYHERRLLTSFSCLLIIVTMTNQARVSEKQ</sequence>
<dbReference type="PATRIC" id="fig|476272.21.peg.1587"/>
<dbReference type="HOGENOM" id="CLU_2951055_0_0_9"/>
<protein>
    <submittedName>
        <fullName evidence="1">Uncharacterized protein</fullName>
    </submittedName>
</protein>
<accession>C0CMS1</accession>
<name>C0CMS1_BLAHS</name>
<keyword evidence="2" id="KW-1185">Reference proteome</keyword>
<reference evidence="1 2" key="2">
    <citation type="submission" date="2009-02" db="EMBL/GenBank/DDBJ databases">
        <title>Draft genome sequence of Blautia hydrogenotrophica DSM 10507 (Ruminococcus hydrogenotrophicus DSM 10507).</title>
        <authorList>
            <person name="Sudarsanam P."/>
            <person name="Ley R."/>
            <person name="Guruge J."/>
            <person name="Turnbaugh P.J."/>
            <person name="Mahowald M."/>
            <person name="Liep D."/>
            <person name="Gordon J."/>
        </authorList>
    </citation>
    <scope>NUCLEOTIDE SEQUENCE [LARGE SCALE GENOMIC DNA]</scope>
    <source>
        <strain evidence="2">DSM 10507 / JCM 14656 / S5a33</strain>
    </source>
</reference>
<comment type="caution">
    <text evidence="1">The sequence shown here is derived from an EMBL/GenBank/DDBJ whole genome shotgun (WGS) entry which is preliminary data.</text>
</comment>
<dbReference type="AlphaFoldDB" id="C0CMS1"/>
<evidence type="ECO:0000313" key="2">
    <source>
        <dbReference type="Proteomes" id="UP000003100"/>
    </source>
</evidence>
<proteinExistence type="predicted"/>
<dbReference type="EMBL" id="ACBZ01000115">
    <property type="protein sequence ID" value="EEG48939.1"/>
    <property type="molecule type" value="Genomic_DNA"/>
</dbReference>
<organism evidence="1 2">
    <name type="scientific">Blautia hydrogenotrophica (strain DSM 10507 / JCM 14656 / S5a33)</name>
    <name type="common">Ruminococcus hydrogenotrophicus</name>
    <dbReference type="NCBI Taxonomy" id="476272"/>
    <lineage>
        <taxon>Bacteria</taxon>
        <taxon>Bacillati</taxon>
        <taxon>Bacillota</taxon>
        <taxon>Clostridia</taxon>
        <taxon>Lachnospirales</taxon>
        <taxon>Lachnospiraceae</taxon>
        <taxon>Blautia</taxon>
    </lineage>
</organism>
<dbReference type="Proteomes" id="UP000003100">
    <property type="component" value="Unassembled WGS sequence"/>
</dbReference>
<evidence type="ECO:0000313" key="1">
    <source>
        <dbReference type="EMBL" id="EEG48939.1"/>
    </source>
</evidence>
<reference evidence="1 2" key="1">
    <citation type="submission" date="2009-01" db="EMBL/GenBank/DDBJ databases">
        <authorList>
            <person name="Fulton L."/>
            <person name="Clifton S."/>
            <person name="Fulton B."/>
            <person name="Xu J."/>
            <person name="Minx P."/>
            <person name="Pepin K.H."/>
            <person name="Johnson M."/>
            <person name="Bhonagiri V."/>
            <person name="Nash W.E."/>
            <person name="Mardis E.R."/>
            <person name="Wilson R.K."/>
        </authorList>
    </citation>
    <scope>NUCLEOTIDE SEQUENCE [LARGE SCALE GENOMIC DNA]</scope>
    <source>
        <strain evidence="2">DSM 10507 / JCM 14656 / S5a33</strain>
    </source>
</reference>